<evidence type="ECO:0000313" key="1">
    <source>
        <dbReference type="EMBL" id="MDI6097496.1"/>
    </source>
</evidence>
<keyword evidence="2" id="KW-1185">Reference proteome</keyword>
<protein>
    <recommendedName>
        <fullName evidence="3">HEAT repeat domain-containing protein</fullName>
    </recommendedName>
</protein>
<comment type="caution">
    <text evidence="1">The sequence shown here is derived from an EMBL/GenBank/DDBJ whole genome shotgun (WGS) entry which is preliminary data.</text>
</comment>
<proteinExistence type="predicted"/>
<dbReference type="RefSeq" id="WP_282756886.1">
    <property type="nucleotide sequence ID" value="NZ_JASCTH010000001.1"/>
</dbReference>
<dbReference type="Proteomes" id="UP001241758">
    <property type="component" value="Unassembled WGS sequence"/>
</dbReference>
<evidence type="ECO:0008006" key="3">
    <source>
        <dbReference type="Google" id="ProtNLM"/>
    </source>
</evidence>
<dbReference type="EMBL" id="JASCTH010000001">
    <property type="protein sequence ID" value="MDI6097496.1"/>
    <property type="molecule type" value="Genomic_DNA"/>
</dbReference>
<dbReference type="InterPro" id="IPR011989">
    <property type="entry name" value="ARM-like"/>
</dbReference>
<dbReference type="Gene3D" id="1.25.10.10">
    <property type="entry name" value="Leucine-rich Repeat Variant"/>
    <property type="match status" value="2"/>
</dbReference>
<reference evidence="1 2" key="1">
    <citation type="submission" date="2023-05" db="EMBL/GenBank/DDBJ databases">
        <title>Actinoplanes sp. NEAU-A12 genome sequencing.</title>
        <authorList>
            <person name="Wang Z.-S."/>
        </authorList>
    </citation>
    <scope>NUCLEOTIDE SEQUENCE [LARGE SCALE GENOMIC DNA]</scope>
    <source>
        <strain evidence="1 2">NEAU-A12</strain>
    </source>
</reference>
<dbReference type="SUPFAM" id="SSF48371">
    <property type="entry name" value="ARM repeat"/>
    <property type="match status" value="1"/>
</dbReference>
<name>A0ABT6WCP4_9ACTN</name>
<accession>A0ABT6WCP4</accession>
<evidence type="ECO:0000313" key="2">
    <source>
        <dbReference type="Proteomes" id="UP001241758"/>
    </source>
</evidence>
<gene>
    <name evidence="1" type="ORF">QLQ12_02640</name>
</gene>
<dbReference type="InterPro" id="IPR016024">
    <property type="entry name" value="ARM-type_fold"/>
</dbReference>
<sequence length="696" mass="74717">MSEDQVHDVLEGRPAPRRVKGPALVSPLGDWGWLEAGIVSGDVLVPGSDARAHIFYWVKADRDGPMVRRLLTFTTDRRLSARRTVFELLYELSFQKPHWPLAADAAESALDDEDPQVRRTAAKLLVDTAEPERALAALNASTDPVVRIAFVDAIPWHRVARHQAILESLRSDPVPAVRLLANVAAFSRDDPAARPALDAAIRVDLESCAGVLNAPGSPLSLTAGERWARTLTGLDREQDCYAWAQRLANRVESPQVKDEGVRIALAAMREWRVAPGRVTPILTGLLQDDIPEVRSAALHAVAASLTASRLAADELAAVLDEPELGAVAATALGSVGDQRAVPRLVRLMLSGGEEPRLAEAFRAVARAGADPRAPVAAARQILAALPDSCEPGLPMRVLAAFGPAAAAAVPELVARLEGAENDTPDCAIYVLGRIGPAAAAAAASLRQYPLQGATLALLRVTSDRAVAEQYLDGRPEELRRGRVAAALLSWLAEHGGLTTRQHKQLRSLFRAPGFGQLESAGALWLHEGPAVAAELLEVLPQYLSDDLYGPKALRVLAAMGSHARPVLDRLDRFVASRHRAGMSIGDDDAEMRADEYCSLPPSPPARRSPNKSVRRHGLRPRRALVHPFLPPIVRVSSWRAVTRCDAEARRSPHTFVPMTGRPIKPAGHQSVGWFDGSTEGVDVACGPLGEGPRGSA</sequence>
<organism evidence="1 2">
    <name type="scientific">Actinoplanes sandaracinus</name>
    <dbReference type="NCBI Taxonomy" id="3045177"/>
    <lineage>
        <taxon>Bacteria</taxon>
        <taxon>Bacillati</taxon>
        <taxon>Actinomycetota</taxon>
        <taxon>Actinomycetes</taxon>
        <taxon>Micromonosporales</taxon>
        <taxon>Micromonosporaceae</taxon>
        <taxon>Actinoplanes</taxon>
    </lineage>
</organism>